<accession>A0A4R9K7M4</accession>
<dbReference type="Pfam" id="PF01965">
    <property type="entry name" value="DJ-1_PfpI"/>
    <property type="match status" value="1"/>
</dbReference>
<evidence type="ECO:0000259" key="1">
    <source>
        <dbReference type="Pfam" id="PF01965"/>
    </source>
</evidence>
<comment type="caution">
    <text evidence="2">The sequence shown here is derived from an EMBL/GenBank/DDBJ whole genome shotgun (WGS) entry which is preliminary data.</text>
</comment>
<reference evidence="2" key="1">
    <citation type="journal article" date="2019" name="PLoS Negl. Trop. Dis.">
        <title>Revisiting the worldwide diversity of Leptospira species in the environment.</title>
        <authorList>
            <person name="Vincent A.T."/>
            <person name="Schiettekatte O."/>
            <person name="Bourhy P."/>
            <person name="Veyrier F.J."/>
            <person name="Picardeau M."/>
        </authorList>
    </citation>
    <scope>NUCLEOTIDE SEQUENCE [LARGE SCALE GENOMIC DNA]</scope>
    <source>
        <strain evidence="2">201702476</strain>
    </source>
</reference>
<dbReference type="PANTHER" id="PTHR43130">
    <property type="entry name" value="ARAC-FAMILY TRANSCRIPTIONAL REGULATOR"/>
    <property type="match status" value="1"/>
</dbReference>
<dbReference type="InterPro" id="IPR029062">
    <property type="entry name" value="Class_I_gatase-like"/>
</dbReference>
<dbReference type="AlphaFoldDB" id="A0A4R9K7M4"/>
<dbReference type="Proteomes" id="UP000297693">
    <property type="component" value="Unassembled WGS sequence"/>
</dbReference>
<feature type="domain" description="DJ-1/PfpI" evidence="1">
    <location>
        <begin position="73"/>
        <end position="225"/>
    </location>
</feature>
<evidence type="ECO:0000313" key="2">
    <source>
        <dbReference type="EMBL" id="TGL62318.1"/>
    </source>
</evidence>
<sequence>MSDILHAMIKLRIVSKFFTSRLIRTACCLTYLLSLSTNNCAQISYFQKLEPIENHPLENVKYDSKHDGSKMTVVILADTQGTEITDLIVPYSLLKLADLNVYIVSNQKGNVLLWKGLVLVPHDTINDFPFSFDAVVVPNVFHPEDKSFQKFLANDRIPVLSVCEGAKVIGRSDQFLNHQITTHASSLSQLENEFPRLNWIKGKKYVEDRQLISTAGVASSIEGTLVLISRLVDVKKANFVKQKIGYPHDMIREFYSGEAISILDQLTILWKVTFDDNPEYALHLKSGMNEMDIAITLDVWARTFPSSIAAVSQGYIRTENGLFLAGVKNKSLGTKNLCLRDCETVGKTDTQIGNDQSKEFLLDLHLNQVGKRYGNRFAQVVKRLLDY</sequence>
<name>A0A4R9K7M4_9LEPT</name>
<dbReference type="InterPro" id="IPR052158">
    <property type="entry name" value="INH-QAR"/>
</dbReference>
<organism evidence="2 3">
    <name type="scientific">Leptospira ognonensis</name>
    <dbReference type="NCBI Taxonomy" id="2484945"/>
    <lineage>
        <taxon>Bacteria</taxon>
        <taxon>Pseudomonadati</taxon>
        <taxon>Spirochaetota</taxon>
        <taxon>Spirochaetia</taxon>
        <taxon>Leptospirales</taxon>
        <taxon>Leptospiraceae</taxon>
        <taxon>Leptospira</taxon>
    </lineage>
</organism>
<dbReference type="Gene3D" id="3.40.50.880">
    <property type="match status" value="1"/>
</dbReference>
<keyword evidence="3" id="KW-1185">Reference proteome</keyword>
<dbReference type="SUPFAM" id="SSF52317">
    <property type="entry name" value="Class I glutamine amidotransferase-like"/>
    <property type="match status" value="1"/>
</dbReference>
<gene>
    <name evidence="2" type="ORF">EHQ58_03735</name>
</gene>
<evidence type="ECO:0000313" key="3">
    <source>
        <dbReference type="Proteomes" id="UP000297693"/>
    </source>
</evidence>
<dbReference type="EMBL" id="RQGD01000010">
    <property type="protein sequence ID" value="TGL62318.1"/>
    <property type="molecule type" value="Genomic_DNA"/>
</dbReference>
<dbReference type="PANTHER" id="PTHR43130:SF3">
    <property type="entry name" value="HTH-TYPE TRANSCRIPTIONAL REGULATOR RV1931C"/>
    <property type="match status" value="1"/>
</dbReference>
<proteinExistence type="predicted"/>
<dbReference type="OrthoDB" id="6382410at2"/>
<protein>
    <recommendedName>
        <fullName evidence="1">DJ-1/PfpI domain-containing protein</fullName>
    </recommendedName>
</protein>
<dbReference type="InterPro" id="IPR002818">
    <property type="entry name" value="DJ-1/PfpI"/>
</dbReference>